<protein>
    <submittedName>
        <fullName evidence="1">Uncharacterized protein</fullName>
    </submittedName>
</protein>
<gene>
    <name evidence="1" type="ORF">FO059_12375</name>
</gene>
<dbReference type="KEGG" id="toy:FO059_12375"/>
<reference evidence="1 2" key="1">
    <citation type="submission" date="2019-07" db="EMBL/GenBank/DDBJ databases">
        <title>Tomitella cavernea sp. nov., an actinomycete isolated from soil.</title>
        <authorList>
            <person name="Cheng J."/>
        </authorList>
    </citation>
    <scope>NUCLEOTIDE SEQUENCE [LARGE SCALE GENOMIC DNA]</scope>
    <source>
        <strain evidence="1 2">HY188</strain>
    </source>
</reference>
<dbReference type="EMBL" id="CP041765">
    <property type="protein sequence ID" value="QDQ97964.1"/>
    <property type="molecule type" value="Genomic_DNA"/>
</dbReference>
<dbReference type="RefSeq" id="WP_143909173.1">
    <property type="nucleotide sequence ID" value="NZ_CP041765.1"/>
</dbReference>
<organism evidence="1 2">
    <name type="scientific">Tomitella fengzijianii</name>
    <dbReference type="NCBI Taxonomy" id="2597660"/>
    <lineage>
        <taxon>Bacteria</taxon>
        <taxon>Bacillati</taxon>
        <taxon>Actinomycetota</taxon>
        <taxon>Actinomycetes</taxon>
        <taxon>Mycobacteriales</taxon>
        <taxon>Tomitella</taxon>
    </lineage>
</organism>
<dbReference type="Proteomes" id="UP000317344">
    <property type="component" value="Chromosome"/>
</dbReference>
<keyword evidence="2" id="KW-1185">Reference proteome</keyword>
<evidence type="ECO:0000313" key="2">
    <source>
        <dbReference type="Proteomes" id="UP000317344"/>
    </source>
</evidence>
<sequence>MTKLSSHVGHLEVRRLAEALRTLHCADGFVYHGDVLGDEALEVVAAAIIDRLTAAGFTPPTASSADDVDHLHIDHRGITVGDSPLGAPIDPAPGITIHPAVTDDLPRVDVRLIALAGVSVDDDHVTATTNTDGTITVHEKEPQQ</sequence>
<dbReference type="AlphaFoldDB" id="A0A516X4I1"/>
<name>A0A516X4I1_9ACTN</name>
<proteinExistence type="predicted"/>
<evidence type="ECO:0000313" key="1">
    <source>
        <dbReference type="EMBL" id="QDQ97964.1"/>
    </source>
</evidence>
<accession>A0A516X4I1</accession>
<reference evidence="1 2" key="2">
    <citation type="submission" date="2019-07" db="EMBL/GenBank/DDBJ databases">
        <authorList>
            <person name="Huang Y."/>
        </authorList>
    </citation>
    <scope>NUCLEOTIDE SEQUENCE [LARGE SCALE GENOMIC DNA]</scope>
    <source>
        <strain evidence="1 2">HY188</strain>
    </source>
</reference>